<dbReference type="Proteomes" id="UP000264589">
    <property type="component" value="Unassembled WGS sequence"/>
</dbReference>
<dbReference type="Pfam" id="PF08386">
    <property type="entry name" value="Abhydrolase_4"/>
    <property type="match status" value="1"/>
</dbReference>
<accession>A0A371RKL1</accession>
<comment type="caution">
    <text evidence="4">The sequence shown here is derived from an EMBL/GenBank/DDBJ whole genome shotgun (WGS) entry which is preliminary data.</text>
</comment>
<dbReference type="GO" id="GO:0016787">
    <property type="term" value="F:hydrolase activity"/>
    <property type="evidence" value="ECO:0007669"/>
    <property type="project" value="UniProtKB-KW"/>
</dbReference>
<dbReference type="Pfam" id="PF12697">
    <property type="entry name" value="Abhydrolase_6"/>
    <property type="match status" value="1"/>
</dbReference>
<dbReference type="AlphaFoldDB" id="A0A371RKL1"/>
<keyword evidence="4" id="KW-0378">Hydrolase</keyword>
<dbReference type="SUPFAM" id="SSF53474">
    <property type="entry name" value="alpha/beta-Hydrolases"/>
    <property type="match status" value="1"/>
</dbReference>
<keyword evidence="1" id="KW-0732">Signal</keyword>
<dbReference type="InterPro" id="IPR000073">
    <property type="entry name" value="AB_hydrolase_1"/>
</dbReference>
<dbReference type="Gene3D" id="3.40.50.1820">
    <property type="entry name" value="alpha/beta hydrolase"/>
    <property type="match status" value="1"/>
</dbReference>
<feature type="chain" id="PRO_5016721287" evidence="1">
    <location>
        <begin position="23"/>
        <end position="324"/>
    </location>
</feature>
<evidence type="ECO:0000313" key="5">
    <source>
        <dbReference type="Proteomes" id="UP000264589"/>
    </source>
</evidence>
<evidence type="ECO:0000313" key="4">
    <source>
        <dbReference type="EMBL" id="RFB05916.1"/>
    </source>
</evidence>
<evidence type="ECO:0000259" key="3">
    <source>
        <dbReference type="Pfam" id="PF12697"/>
    </source>
</evidence>
<keyword evidence="5" id="KW-1185">Reference proteome</keyword>
<evidence type="ECO:0000256" key="1">
    <source>
        <dbReference type="SAM" id="SignalP"/>
    </source>
</evidence>
<reference evidence="4 5" key="1">
    <citation type="submission" date="2018-08" db="EMBL/GenBank/DDBJ databases">
        <title>Parvularcula sp. SM1705, isolated from surface water of the South Sea China.</title>
        <authorList>
            <person name="Sun L."/>
        </authorList>
    </citation>
    <scope>NUCLEOTIDE SEQUENCE [LARGE SCALE GENOMIC DNA]</scope>
    <source>
        <strain evidence="4 5">SM1705</strain>
    </source>
</reference>
<evidence type="ECO:0000259" key="2">
    <source>
        <dbReference type="Pfam" id="PF08386"/>
    </source>
</evidence>
<proteinExistence type="predicted"/>
<dbReference type="EMBL" id="QUQO01000001">
    <property type="protein sequence ID" value="RFB05916.1"/>
    <property type="molecule type" value="Genomic_DNA"/>
</dbReference>
<dbReference type="InParanoid" id="A0A371RKL1"/>
<protein>
    <submittedName>
        <fullName evidence="4">Alpha/beta fold hydrolase</fullName>
    </submittedName>
</protein>
<dbReference type="PANTHER" id="PTHR12277">
    <property type="entry name" value="ALPHA/BETA HYDROLASE DOMAIN-CONTAINING PROTEIN"/>
    <property type="match status" value="1"/>
</dbReference>
<feature type="signal peptide" evidence="1">
    <location>
        <begin position="1"/>
        <end position="22"/>
    </location>
</feature>
<dbReference type="RefSeq" id="WP_116392548.1">
    <property type="nucleotide sequence ID" value="NZ_QUQO01000001.1"/>
</dbReference>
<sequence>MEISCRPSRRLLLLLSMMALSACTVDLEEDFLFWVPKDVDFVETEEAGTGLFMGRALLEPMERDLTARGYWTTKVEFRLRPEDFIPVEISRDTVPYDGGELAVLRVDRQESDPEAPVFLHCAGIGQSLYNNGVQHALKLLPYGDVIQFDMPGHGISTGKATIDDLDEAVTQMAAYAVEEAEGRPLIFYGHSLGGYICAGMAARAARADGLVIEASGKDAESVANAWVPRMMRPLFRIRTPDAVDPYNIPQLLENFDRPILTIGGEEDVIVPARLVRDMADALGHQGHDVVYAEMTGRDHSTIAFADAYRPTVTAYFNRLGMPQP</sequence>
<gene>
    <name evidence="4" type="ORF">DX908_11960</name>
</gene>
<feature type="domain" description="Peptidase S33 tripeptidyl aminopeptidase-like C-terminal" evidence="2">
    <location>
        <begin position="254"/>
        <end position="323"/>
    </location>
</feature>
<organism evidence="4 5">
    <name type="scientific">Parvularcula marina</name>
    <dbReference type="NCBI Taxonomy" id="2292771"/>
    <lineage>
        <taxon>Bacteria</taxon>
        <taxon>Pseudomonadati</taxon>
        <taxon>Pseudomonadota</taxon>
        <taxon>Alphaproteobacteria</taxon>
        <taxon>Parvularculales</taxon>
        <taxon>Parvularculaceae</taxon>
        <taxon>Parvularcula</taxon>
    </lineage>
</organism>
<dbReference type="PROSITE" id="PS51257">
    <property type="entry name" value="PROKAR_LIPOPROTEIN"/>
    <property type="match status" value="1"/>
</dbReference>
<feature type="domain" description="AB hydrolase-1" evidence="3">
    <location>
        <begin position="117"/>
        <end position="253"/>
    </location>
</feature>
<name>A0A371RKL1_9PROT</name>
<dbReference type="InterPro" id="IPR013595">
    <property type="entry name" value="Pept_S33_TAP-like_C"/>
</dbReference>
<dbReference type="InterPro" id="IPR029058">
    <property type="entry name" value="AB_hydrolase_fold"/>
</dbReference>
<dbReference type="PANTHER" id="PTHR12277:SF81">
    <property type="entry name" value="PROTEIN ABHD13"/>
    <property type="match status" value="1"/>
</dbReference>
<dbReference type="OrthoDB" id="9798884at2"/>